<evidence type="ECO:0000256" key="1">
    <source>
        <dbReference type="SAM" id="MobiDB-lite"/>
    </source>
</evidence>
<protein>
    <submittedName>
        <fullName evidence="2">Uncharacterized protein</fullName>
    </submittedName>
</protein>
<dbReference type="Proteomes" id="UP000735302">
    <property type="component" value="Unassembled WGS sequence"/>
</dbReference>
<dbReference type="AlphaFoldDB" id="A0AAV4E404"/>
<feature type="region of interest" description="Disordered" evidence="1">
    <location>
        <begin position="1"/>
        <end position="29"/>
    </location>
</feature>
<organism evidence="2 3">
    <name type="scientific">Plakobranchus ocellatus</name>
    <dbReference type="NCBI Taxonomy" id="259542"/>
    <lineage>
        <taxon>Eukaryota</taxon>
        <taxon>Metazoa</taxon>
        <taxon>Spiralia</taxon>
        <taxon>Lophotrochozoa</taxon>
        <taxon>Mollusca</taxon>
        <taxon>Gastropoda</taxon>
        <taxon>Heterobranchia</taxon>
        <taxon>Euthyneura</taxon>
        <taxon>Panpulmonata</taxon>
        <taxon>Sacoglossa</taxon>
        <taxon>Placobranchoidea</taxon>
        <taxon>Plakobranchidae</taxon>
        <taxon>Plakobranchus</taxon>
    </lineage>
</organism>
<keyword evidence="3" id="KW-1185">Reference proteome</keyword>
<evidence type="ECO:0000313" key="2">
    <source>
        <dbReference type="EMBL" id="GFO50531.1"/>
    </source>
</evidence>
<name>A0AAV4E404_9GAST</name>
<accession>A0AAV4E404</accession>
<sequence>MICHLDDNSSHITTNHQQHQQQQQGLKTREEVTATPKPLIGAGSGESTINIPRNLAHFHSLKLLPFSTCAGDSQMAFGKEEEKKRIHHYLEHHHLHP</sequence>
<comment type="caution">
    <text evidence="2">The sequence shown here is derived from an EMBL/GenBank/DDBJ whole genome shotgun (WGS) entry which is preliminary data.</text>
</comment>
<evidence type="ECO:0000313" key="3">
    <source>
        <dbReference type="Proteomes" id="UP000735302"/>
    </source>
</evidence>
<reference evidence="2 3" key="1">
    <citation type="journal article" date="2021" name="Elife">
        <title>Chloroplast acquisition without the gene transfer in kleptoplastic sea slugs, Plakobranchus ocellatus.</title>
        <authorList>
            <person name="Maeda T."/>
            <person name="Takahashi S."/>
            <person name="Yoshida T."/>
            <person name="Shimamura S."/>
            <person name="Takaki Y."/>
            <person name="Nagai Y."/>
            <person name="Toyoda A."/>
            <person name="Suzuki Y."/>
            <person name="Arimoto A."/>
            <person name="Ishii H."/>
            <person name="Satoh N."/>
            <person name="Nishiyama T."/>
            <person name="Hasebe M."/>
            <person name="Maruyama T."/>
            <person name="Minagawa J."/>
            <person name="Obokata J."/>
            <person name="Shigenobu S."/>
        </authorList>
    </citation>
    <scope>NUCLEOTIDE SEQUENCE [LARGE SCALE GENOMIC DNA]</scope>
</reference>
<dbReference type="EMBL" id="BLXT01008612">
    <property type="protein sequence ID" value="GFO50531.1"/>
    <property type="molecule type" value="Genomic_DNA"/>
</dbReference>
<proteinExistence type="predicted"/>
<gene>
    <name evidence="2" type="ORF">PoB_007703600</name>
</gene>